<evidence type="ECO:0000256" key="1">
    <source>
        <dbReference type="SAM" id="MobiDB-lite"/>
    </source>
</evidence>
<feature type="compositionally biased region" description="Basic and acidic residues" evidence="1">
    <location>
        <begin position="162"/>
        <end position="179"/>
    </location>
</feature>
<protein>
    <submittedName>
        <fullName evidence="2">Uncharacterized protein</fullName>
    </submittedName>
</protein>
<comment type="caution">
    <text evidence="2">The sequence shown here is derived from an EMBL/GenBank/DDBJ whole genome shotgun (WGS) entry which is preliminary data.</text>
</comment>
<feature type="compositionally biased region" description="Basic residues" evidence="1">
    <location>
        <begin position="94"/>
        <end position="105"/>
    </location>
</feature>
<dbReference type="AlphaFoldDB" id="A0A7J0GYM6"/>
<dbReference type="PANTHER" id="PTHR37715:SF1">
    <property type="entry name" value="OS01G0120700 PROTEIN"/>
    <property type="match status" value="1"/>
</dbReference>
<feature type="compositionally biased region" description="Basic and acidic residues" evidence="1">
    <location>
        <begin position="139"/>
        <end position="151"/>
    </location>
</feature>
<name>A0A7J0GYM6_9ERIC</name>
<dbReference type="PANTHER" id="PTHR37715">
    <property type="entry name" value="OS01G0120700 PROTEIN"/>
    <property type="match status" value="1"/>
</dbReference>
<evidence type="ECO:0000313" key="3">
    <source>
        <dbReference type="Proteomes" id="UP000585474"/>
    </source>
</evidence>
<evidence type="ECO:0000313" key="2">
    <source>
        <dbReference type="EMBL" id="GFZ15940.1"/>
    </source>
</evidence>
<feature type="compositionally biased region" description="Basic and acidic residues" evidence="1">
    <location>
        <begin position="191"/>
        <end position="202"/>
    </location>
</feature>
<gene>
    <name evidence="2" type="ORF">Acr_25g0003490</name>
</gene>
<dbReference type="EMBL" id="BJWL01000025">
    <property type="protein sequence ID" value="GFZ15940.1"/>
    <property type="molecule type" value="Genomic_DNA"/>
</dbReference>
<feature type="region of interest" description="Disordered" evidence="1">
    <location>
        <begin position="74"/>
        <end position="238"/>
    </location>
</feature>
<dbReference type="Proteomes" id="UP000585474">
    <property type="component" value="Unassembled WGS sequence"/>
</dbReference>
<proteinExistence type="predicted"/>
<feature type="compositionally biased region" description="Polar residues" evidence="1">
    <location>
        <begin position="203"/>
        <end position="214"/>
    </location>
</feature>
<sequence>MDCKKFIQLVEEKKKRVLERKETPLKWEQKLEAAAKASADAEVENSKAQEILRVTLMMVQPEEEIMQSVTNVIGDRSHSSGSDSSSNEDDNAIRRNRAKHPKRHRCTECSASDSSSDEGSDDIKRRSHAQHHRRRWLSHSHELKSSDSDRRCGRRSQSLGKSSDENNESRKRAMHESSSHHCRRRHHHNHGQYDLDENKQRNDQPQQVTASNGKQHPEDAAEEVNAAENGGLHHCQNA</sequence>
<accession>A0A7J0GYM6</accession>
<organism evidence="2 3">
    <name type="scientific">Actinidia rufa</name>
    <dbReference type="NCBI Taxonomy" id="165716"/>
    <lineage>
        <taxon>Eukaryota</taxon>
        <taxon>Viridiplantae</taxon>
        <taxon>Streptophyta</taxon>
        <taxon>Embryophyta</taxon>
        <taxon>Tracheophyta</taxon>
        <taxon>Spermatophyta</taxon>
        <taxon>Magnoliopsida</taxon>
        <taxon>eudicotyledons</taxon>
        <taxon>Gunneridae</taxon>
        <taxon>Pentapetalae</taxon>
        <taxon>asterids</taxon>
        <taxon>Ericales</taxon>
        <taxon>Actinidiaceae</taxon>
        <taxon>Actinidia</taxon>
    </lineage>
</organism>
<reference evidence="2 3" key="1">
    <citation type="submission" date="2019-07" db="EMBL/GenBank/DDBJ databases">
        <title>De Novo Assembly of kiwifruit Actinidia rufa.</title>
        <authorList>
            <person name="Sugita-Konishi S."/>
            <person name="Sato K."/>
            <person name="Mori E."/>
            <person name="Abe Y."/>
            <person name="Kisaki G."/>
            <person name="Hamano K."/>
            <person name="Suezawa K."/>
            <person name="Otani M."/>
            <person name="Fukuda T."/>
            <person name="Manabe T."/>
            <person name="Gomi K."/>
            <person name="Tabuchi M."/>
            <person name="Akimitsu K."/>
            <person name="Kataoka I."/>
        </authorList>
    </citation>
    <scope>NUCLEOTIDE SEQUENCE [LARGE SCALE GENOMIC DNA]</scope>
    <source>
        <strain evidence="3">cv. Fuchu</strain>
    </source>
</reference>
<feature type="compositionally biased region" description="Basic residues" evidence="1">
    <location>
        <begin position="180"/>
        <end position="190"/>
    </location>
</feature>
<feature type="compositionally biased region" description="Basic residues" evidence="1">
    <location>
        <begin position="125"/>
        <end position="138"/>
    </location>
</feature>
<keyword evidence="3" id="KW-1185">Reference proteome</keyword>